<evidence type="ECO:0000256" key="2">
    <source>
        <dbReference type="SAM" id="Phobius"/>
    </source>
</evidence>
<feature type="transmembrane region" description="Helical" evidence="2">
    <location>
        <begin position="327"/>
        <end position="347"/>
    </location>
</feature>
<accession>A0A6J8CH45</accession>
<feature type="transmembrane region" description="Helical" evidence="2">
    <location>
        <begin position="188"/>
        <end position="210"/>
    </location>
</feature>
<feature type="compositionally biased region" description="Basic and acidic residues" evidence="1">
    <location>
        <begin position="163"/>
        <end position="173"/>
    </location>
</feature>
<keyword evidence="2" id="KW-0472">Membrane</keyword>
<name>A0A6J8CH45_MYTCO</name>
<proteinExistence type="predicted"/>
<sequence>MMVDLDLPEFHSGKTRDFIQFVKLKIGKTTIGELEEVSTSVLLKEIEGDCKASVVKVVEPYLTADDIDGNVNDTSGKKDHSHDCQNRCDKNDKLQSIAQYLDGTNEGGIKPKTLEIKAKQDRARVVTPTIPRVDIVPVLSPVLFSSFGERGKQKSAKNTQHSDNGKKPDDKFEEDKGDHGLISLISKLILFILVLTGKNLIWIILGCLILGVGGIEDTEKCTGIGLKVEGTFIEGSTATFTVQKQCETKQMTAAPNGQVLLIVTNEIVEVNYKKMVTSEVCSTRWTITIDNLTSSNLSTVYEFTCSFDCQKTKRLSQYRKGNRAHGMTFNLVLTCVCCLLTCLLWIMH</sequence>
<feature type="region of interest" description="Disordered" evidence="1">
    <location>
        <begin position="150"/>
        <end position="173"/>
    </location>
</feature>
<reference evidence="3 4" key="1">
    <citation type="submission" date="2020-06" db="EMBL/GenBank/DDBJ databases">
        <authorList>
            <person name="Li R."/>
            <person name="Bekaert M."/>
        </authorList>
    </citation>
    <scope>NUCLEOTIDE SEQUENCE [LARGE SCALE GENOMIC DNA]</scope>
    <source>
        <strain evidence="4">wild</strain>
    </source>
</reference>
<evidence type="ECO:0000313" key="3">
    <source>
        <dbReference type="EMBL" id="CAC5394592.1"/>
    </source>
</evidence>
<gene>
    <name evidence="3" type="ORF">MCOR_29327</name>
</gene>
<evidence type="ECO:0000256" key="1">
    <source>
        <dbReference type="SAM" id="MobiDB-lite"/>
    </source>
</evidence>
<dbReference type="EMBL" id="CACVKT020005320">
    <property type="protein sequence ID" value="CAC5394592.1"/>
    <property type="molecule type" value="Genomic_DNA"/>
</dbReference>
<dbReference type="AlphaFoldDB" id="A0A6J8CH45"/>
<dbReference type="Proteomes" id="UP000507470">
    <property type="component" value="Unassembled WGS sequence"/>
</dbReference>
<keyword evidence="4" id="KW-1185">Reference proteome</keyword>
<keyword evidence="2" id="KW-0812">Transmembrane</keyword>
<keyword evidence="2" id="KW-1133">Transmembrane helix</keyword>
<evidence type="ECO:0000313" key="4">
    <source>
        <dbReference type="Proteomes" id="UP000507470"/>
    </source>
</evidence>
<organism evidence="3 4">
    <name type="scientific">Mytilus coruscus</name>
    <name type="common">Sea mussel</name>
    <dbReference type="NCBI Taxonomy" id="42192"/>
    <lineage>
        <taxon>Eukaryota</taxon>
        <taxon>Metazoa</taxon>
        <taxon>Spiralia</taxon>
        <taxon>Lophotrochozoa</taxon>
        <taxon>Mollusca</taxon>
        <taxon>Bivalvia</taxon>
        <taxon>Autobranchia</taxon>
        <taxon>Pteriomorphia</taxon>
        <taxon>Mytilida</taxon>
        <taxon>Mytiloidea</taxon>
        <taxon>Mytilidae</taxon>
        <taxon>Mytilinae</taxon>
        <taxon>Mytilus</taxon>
    </lineage>
</organism>
<protein>
    <submittedName>
        <fullName evidence="3">Uncharacterized protein</fullName>
    </submittedName>
</protein>